<dbReference type="STRING" id="588602.SAMN04487991_2216"/>
<evidence type="ECO:0000313" key="2">
    <source>
        <dbReference type="Proteomes" id="UP000199630"/>
    </source>
</evidence>
<name>A0A1I3RJ25_9RHOB</name>
<dbReference type="AlphaFoldDB" id="A0A1I3RJ25"/>
<accession>A0A1I3RJ25</accession>
<dbReference type="EMBL" id="FORH01000003">
    <property type="protein sequence ID" value="SFJ45166.1"/>
    <property type="molecule type" value="Genomic_DNA"/>
</dbReference>
<organism evidence="1 2">
    <name type="scientific">Celeribacter neptunius</name>
    <dbReference type="NCBI Taxonomy" id="588602"/>
    <lineage>
        <taxon>Bacteria</taxon>
        <taxon>Pseudomonadati</taxon>
        <taxon>Pseudomonadota</taxon>
        <taxon>Alphaproteobacteria</taxon>
        <taxon>Rhodobacterales</taxon>
        <taxon>Roseobacteraceae</taxon>
        <taxon>Celeribacter</taxon>
    </lineage>
</organism>
<proteinExistence type="predicted"/>
<sequence>MWQSFRRNDENMPWLRIETPAEKSAGVLFVTEGGILSTLFERILLAWLYD</sequence>
<keyword evidence="2" id="KW-1185">Reference proteome</keyword>
<protein>
    <submittedName>
        <fullName evidence="1">Uncharacterized protein</fullName>
    </submittedName>
</protein>
<dbReference type="Proteomes" id="UP000199630">
    <property type="component" value="Unassembled WGS sequence"/>
</dbReference>
<evidence type="ECO:0000313" key="1">
    <source>
        <dbReference type="EMBL" id="SFJ45166.1"/>
    </source>
</evidence>
<reference evidence="2" key="1">
    <citation type="submission" date="2016-10" db="EMBL/GenBank/DDBJ databases">
        <authorList>
            <person name="Varghese N."/>
            <person name="Submissions S."/>
        </authorList>
    </citation>
    <scope>NUCLEOTIDE SEQUENCE [LARGE SCALE GENOMIC DNA]</scope>
    <source>
        <strain evidence="2">DSM 26471</strain>
    </source>
</reference>
<gene>
    <name evidence="1" type="ORF">SAMN04487991_2216</name>
</gene>